<evidence type="ECO:0000256" key="6">
    <source>
        <dbReference type="ARBA" id="ARBA00023180"/>
    </source>
</evidence>
<feature type="domain" description="VPS10" evidence="9">
    <location>
        <begin position="7"/>
        <end position="724"/>
    </location>
</feature>
<dbReference type="SUPFAM" id="SSF110296">
    <property type="entry name" value="Oligoxyloglucan reducing end-specific cellobiohydrolase"/>
    <property type="match status" value="2"/>
</dbReference>
<keyword evidence="11" id="KW-1185">Reference proteome</keyword>
<dbReference type="GO" id="GO:0016020">
    <property type="term" value="C:membrane"/>
    <property type="evidence" value="ECO:0007669"/>
    <property type="project" value="UniProtKB-SubCell"/>
</dbReference>
<evidence type="ECO:0000256" key="4">
    <source>
        <dbReference type="ARBA" id="ARBA00022737"/>
    </source>
</evidence>
<dbReference type="Pfam" id="PF15901">
    <property type="entry name" value="Sortilin_C"/>
    <property type="match status" value="3"/>
</dbReference>
<dbReference type="Gene3D" id="2.130.10.10">
    <property type="entry name" value="YVTN repeat-like/Quinoprotein amine dehydrogenase"/>
    <property type="match status" value="2"/>
</dbReference>
<evidence type="ECO:0000256" key="2">
    <source>
        <dbReference type="ARBA" id="ARBA00008251"/>
    </source>
</evidence>
<dbReference type="InterPro" id="IPR031777">
    <property type="entry name" value="Sortilin_C"/>
</dbReference>
<dbReference type="PANTHER" id="PTHR12106">
    <property type="entry name" value="SORTILIN RELATED"/>
    <property type="match status" value="1"/>
</dbReference>
<dbReference type="EMBL" id="JANBPU010000001">
    <property type="protein sequence ID" value="KAJ1922351.1"/>
    <property type="molecule type" value="Genomic_DNA"/>
</dbReference>
<dbReference type="CDD" id="cd15482">
    <property type="entry name" value="Sialidase_non-viral"/>
    <property type="match status" value="2"/>
</dbReference>
<keyword evidence="6" id="KW-0325">Glycoprotein</keyword>
<dbReference type="InterPro" id="IPR006581">
    <property type="entry name" value="VPS10"/>
</dbReference>
<evidence type="ECO:0000256" key="5">
    <source>
        <dbReference type="ARBA" id="ARBA00023136"/>
    </source>
</evidence>
<evidence type="ECO:0000256" key="3">
    <source>
        <dbReference type="ARBA" id="ARBA00022729"/>
    </source>
</evidence>
<comment type="similarity">
    <text evidence="2">Belongs to the VPS10-related sortilin family.</text>
</comment>
<gene>
    <name evidence="10" type="primary">VPS10</name>
    <name evidence="10" type="ORF">H4219_000213</name>
</gene>
<dbReference type="GO" id="GO:0006895">
    <property type="term" value="P:Golgi to endosome transport"/>
    <property type="evidence" value="ECO:0007669"/>
    <property type="project" value="TreeGrafter"/>
</dbReference>
<dbReference type="SMART" id="SM00602">
    <property type="entry name" value="VPS10"/>
    <property type="match status" value="3"/>
</dbReference>
<dbReference type="GO" id="GO:0005794">
    <property type="term" value="C:Golgi apparatus"/>
    <property type="evidence" value="ECO:0007669"/>
    <property type="project" value="TreeGrafter"/>
</dbReference>
<feature type="transmembrane region" description="Helical" evidence="8">
    <location>
        <begin position="2115"/>
        <end position="2137"/>
    </location>
</feature>
<dbReference type="Proteomes" id="UP001150538">
    <property type="component" value="Unassembled WGS sequence"/>
</dbReference>
<keyword evidence="8" id="KW-1133">Transmembrane helix</keyword>
<feature type="region of interest" description="Disordered" evidence="7">
    <location>
        <begin position="2219"/>
        <end position="2244"/>
    </location>
</feature>
<protein>
    <submittedName>
        <fullName evidence="10">Vacuolar protein sorting/targeting protein PEP1</fullName>
    </submittedName>
</protein>
<keyword evidence="3" id="KW-0732">Signal</keyword>
<comment type="caution">
    <text evidence="10">The sequence shown here is derived from an EMBL/GenBank/DDBJ whole genome shotgun (WGS) entry which is preliminary data.</text>
</comment>
<accession>A0A9W8A6Z0</accession>
<proteinExistence type="inferred from homology"/>
<evidence type="ECO:0000256" key="8">
    <source>
        <dbReference type="SAM" id="Phobius"/>
    </source>
</evidence>
<organism evidence="10 11">
    <name type="scientific">Mycoemilia scoparia</name>
    <dbReference type="NCBI Taxonomy" id="417184"/>
    <lineage>
        <taxon>Eukaryota</taxon>
        <taxon>Fungi</taxon>
        <taxon>Fungi incertae sedis</taxon>
        <taxon>Zoopagomycota</taxon>
        <taxon>Kickxellomycotina</taxon>
        <taxon>Kickxellomycetes</taxon>
        <taxon>Kickxellales</taxon>
        <taxon>Kickxellaceae</taxon>
        <taxon>Mycoemilia</taxon>
    </lineage>
</organism>
<feature type="domain" description="VPS10" evidence="9">
    <location>
        <begin position="751"/>
        <end position="1426"/>
    </location>
</feature>
<sequence length="2339" mass="261115">MQFPKTNIWLGIDKSNGVVYRSEDRGKSWNEVSDIRKGKAAYLFSHPFDKKMAFVLGESTEHYVTEDRGKSWRKFTTPLPPLQARGNPLRFHSERAKYILFSGERCEDDDRWFVPLTKCHEEIFYTLTAFKHDGDLENLMGEGNAVSQCRWARSTEEFKELAEQTIMCLESSDSDDNRHRRRSDVSLTWIKNSLNSHQDGLGTRDQPDEPLEQRQKRSLFDFGWLTGSMAKETRLVMSEDYFSTKRIIRFGGGNDGHSGDMAHGAVVGISVVKKFIIAAVQHGNSDEMDMFVSLDGHTWAESHLPLPPGVKEDAYTVLESTKHSLLVDVVLSSSKSYGTLFRSNSNGTYYVPSLEHTHRDQNGLVDLERVNGLEGVIIANQVSNWDKLGWEHGGFLQHAQLKSRISFDDGAHWRYLKAPKKDHSGKNYGCTEDGFHTGDCALHIHSVTSVHNPGSVYSTEASPGIVLAVGSVGPHLLPWNDCDTFLSTDGGLNWKAIHKDAHLYEFVDSGNTFMLINNEGPTDTITYSADRGETWHEIGLGVTIRAAATINDPLGIDEGLMIIGSVTKGDKRGQFIIISVNFEKVWSKKCSFDPKDPKENRDIESWVLKANQDNDCVMGHKAIHFRRKATAQCTISTTGIALPHIENCKCEGEDYECDYNYVLNDNGTCVLAGQEIVPSGSCLNEGDHFMGSSGYRLIPGDTCDYEKGMQLDKPTRKPCPKVFEPPSGGLVTHQSTTFRSEITIAQFANSTTYLLWKASGGLLRSPDQGTTWKDVDLTKLTSKSSAAVVFLYTHPYGAGRAYAYFSDESFIYTVDYGETWSKFNSLPDKVNGLGISPVLDFHPQHPDWLLYIASTKCPYCHTVVYMSKDHGKSWNKVTTHAEKCLFSHSRQFLALPEATIICSEWRDKKGTKNEQDRLMAEKPKDNPVQLMVYTNPTATDGSNKSWVLQTGENGHLLDFTLYSKFIIAIVITEISDDEAKTHSELRLHVSLDGKTSTVAQLPPNLPPMRQEGVTLVPGPADSDRIFIDLEQSSYSHINIDEGWGTLMASNSNGTYFHPILENTHRNAFGTVGVEAVEGMNGVWVANQVMNVDSMGRPGVRALVRTRMTWDGGRTWHLIKAPNKDSLGQDTGCVDCKLNLIDRAIQYRDGAMYGTSTVPGLLMSVGSIAPHLEKYEKSQTFLSNDGGRSWIEARRIETLNRFGDHGGLIVMISDEGPTNVLWYSYNHGKSWHTYQFTNGEKLRVQSLINGVHGGGSKFLILGRRVGADNRGRADETVIVSVDFTKLFKRKCVLNQDNHEQSDFEIWSSGPPNPRDQTCFNGEQVSYWRRKADADCYVGHDFRFPEPIRHICECTELDFECEAGFWPDDEGKCVLDGPDPYQPQNCPEGSTYTGRSGYVKRPASKCKGGMNLETKVKRICGKLGGAKTTANTFESEILDFQYFKHSSHLLTRFDNGEARISMDEGATWRLVPDPDNPEKHITDIVAVLRNPYFEDYAVFITAGNVHYLTDNEGRSVRKLHTPKSPTFFVGTSFQFHADQPEWMIYYAENKDCSTNIGGDCPSQAFITTDMGSRWESLMPEVGPSGCRFLLTDKLRKSKPRSVICQIPAGKNSRDKNPYNIIAVDDVFFKDRPKRTLLQGAMDYTIIDQHLIMARSVGDGKYLEMHISENGMDVAKAFFPGEKDRLDPAYTVLQPAETGGSLMLHVTKNMAFGKEWGSIYSSNSNGTYFRISLENVNRNDKGLVDFERIESLEGAALANVVSNAKSLSRRQLGGNEKKQLQTMMTMDNGASWHYLKSPIRDSNGHNYNCRTSAPSSGGCALHLHGYTELAEPENIYSGSGAPGIIIGLGNVGSSLGPLHEASTFVSRDGGHVWTEIQKGPYWHVIGDHGALLVLADRIHATDHVLYSTDDGVSWNTLALDLPGNQKINVEMLTSETQGTSRRFLLLGKLNGSDPKYTAVQIDLTGTQPRKCMFDPKDEASGRNLDDFELWSPRAMGRQGETREDQMCVLGHQVQYFRRIHGKECYIGNEFSQTKMVVKTCQCTENDFECDYNFVRGKSGKCELVPGMQSPRTECIDGKQEYFNISNGYRKIPQSTCTGGINLARPKEVWCPGKAQSIALFWTIFFPILFAAIAYVGFMLWKRYYRQPYGQLGVPSRSRFIAESPVFGRAKATARAASMAVSEFTMESFDKISPYLPQFIQKWLQNDRRYGFLGLPPTLDELDDEDIDDDGLDPAGQPHRRPGISSRAARARYAYQPLDANAIASRVFSTTSLAQTDDGVDDSADHQALFLDEVTSNRSSTDNAGGGEAGSSNNGQPKDWSMDNKYANLDASSSDDDNDISQR</sequence>
<evidence type="ECO:0000256" key="7">
    <source>
        <dbReference type="SAM" id="MobiDB-lite"/>
    </source>
</evidence>
<dbReference type="GO" id="GO:0006896">
    <property type="term" value="P:Golgi to vacuole transport"/>
    <property type="evidence" value="ECO:0007669"/>
    <property type="project" value="TreeGrafter"/>
</dbReference>
<dbReference type="InterPro" id="IPR015943">
    <property type="entry name" value="WD40/YVTN_repeat-like_dom_sf"/>
</dbReference>
<dbReference type="Gene3D" id="2.10.70.80">
    <property type="match status" value="2"/>
</dbReference>
<feature type="compositionally biased region" description="Acidic residues" evidence="7">
    <location>
        <begin position="2219"/>
        <end position="2228"/>
    </location>
</feature>
<dbReference type="GO" id="GO:0005829">
    <property type="term" value="C:cytosol"/>
    <property type="evidence" value="ECO:0007669"/>
    <property type="project" value="GOC"/>
</dbReference>
<evidence type="ECO:0000259" key="9">
    <source>
        <dbReference type="SMART" id="SM00602"/>
    </source>
</evidence>
<feature type="region of interest" description="Disordered" evidence="7">
    <location>
        <begin position="2289"/>
        <end position="2339"/>
    </location>
</feature>
<dbReference type="Gene3D" id="3.30.60.270">
    <property type="match status" value="3"/>
</dbReference>
<comment type="subcellular location">
    <subcellularLocation>
        <location evidence="1">Membrane</location>
    </subcellularLocation>
</comment>
<feature type="compositionally biased region" description="Acidic residues" evidence="7">
    <location>
        <begin position="2329"/>
        <end position="2339"/>
    </location>
</feature>
<evidence type="ECO:0000313" key="10">
    <source>
        <dbReference type="EMBL" id="KAJ1922351.1"/>
    </source>
</evidence>
<dbReference type="OrthoDB" id="443634at2759"/>
<evidence type="ECO:0000313" key="11">
    <source>
        <dbReference type="Proteomes" id="UP001150538"/>
    </source>
</evidence>
<dbReference type="PANTHER" id="PTHR12106:SF27">
    <property type="entry name" value="SORTILIN-RELATED RECEPTOR"/>
    <property type="match status" value="1"/>
</dbReference>
<feature type="domain" description="VPS10" evidence="9">
    <location>
        <begin position="1445"/>
        <end position="2112"/>
    </location>
</feature>
<evidence type="ECO:0000256" key="1">
    <source>
        <dbReference type="ARBA" id="ARBA00004370"/>
    </source>
</evidence>
<dbReference type="Pfam" id="PF15902">
    <property type="entry name" value="Sortilin-Vps10"/>
    <property type="match status" value="3"/>
</dbReference>
<name>A0A9W8A6Z0_9FUNG</name>
<keyword evidence="5 8" id="KW-0472">Membrane</keyword>
<dbReference type="FunFam" id="3.30.60.270:FF:000005">
    <property type="entry name" value="Sortilin"/>
    <property type="match status" value="2"/>
</dbReference>
<dbReference type="InterPro" id="IPR036278">
    <property type="entry name" value="Sialidase_sf"/>
</dbReference>
<reference evidence="10" key="1">
    <citation type="submission" date="2022-07" db="EMBL/GenBank/DDBJ databases">
        <title>Phylogenomic reconstructions and comparative analyses of Kickxellomycotina fungi.</title>
        <authorList>
            <person name="Reynolds N.K."/>
            <person name="Stajich J.E."/>
            <person name="Barry K."/>
            <person name="Grigoriev I.V."/>
            <person name="Crous P."/>
            <person name="Smith M.E."/>
        </authorList>
    </citation>
    <scope>NUCLEOTIDE SEQUENCE</scope>
    <source>
        <strain evidence="10">NBRC 100468</strain>
    </source>
</reference>
<keyword evidence="8" id="KW-0812">Transmembrane</keyword>
<dbReference type="SUPFAM" id="SSF50939">
    <property type="entry name" value="Sialidases"/>
    <property type="match status" value="2"/>
</dbReference>
<dbReference type="InterPro" id="IPR050310">
    <property type="entry name" value="VPS10-sortilin"/>
</dbReference>
<dbReference type="InterPro" id="IPR031778">
    <property type="entry name" value="Sortilin_N"/>
</dbReference>
<dbReference type="GO" id="GO:0006623">
    <property type="term" value="P:protein targeting to vacuole"/>
    <property type="evidence" value="ECO:0007669"/>
    <property type="project" value="TreeGrafter"/>
</dbReference>
<keyword evidence="4" id="KW-0677">Repeat</keyword>